<comment type="caution">
    <text evidence="2">The sequence shown here is derived from an EMBL/GenBank/DDBJ whole genome shotgun (WGS) entry which is preliminary data.</text>
</comment>
<proteinExistence type="predicted"/>
<protein>
    <submittedName>
        <fullName evidence="2">Uncharacterized protein</fullName>
    </submittedName>
</protein>
<accession>A0AAV6MXI2</accession>
<keyword evidence="3" id="KW-1185">Reference proteome</keyword>
<organism evidence="2 3">
    <name type="scientific">Cucurbita argyrosperma subsp. sororia</name>
    <dbReference type="NCBI Taxonomy" id="37648"/>
    <lineage>
        <taxon>Eukaryota</taxon>
        <taxon>Viridiplantae</taxon>
        <taxon>Streptophyta</taxon>
        <taxon>Embryophyta</taxon>
        <taxon>Tracheophyta</taxon>
        <taxon>Spermatophyta</taxon>
        <taxon>Magnoliopsida</taxon>
        <taxon>eudicotyledons</taxon>
        <taxon>Gunneridae</taxon>
        <taxon>Pentapetalae</taxon>
        <taxon>rosids</taxon>
        <taxon>fabids</taxon>
        <taxon>Cucurbitales</taxon>
        <taxon>Cucurbitaceae</taxon>
        <taxon>Cucurbiteae</taxon>
        <taxon>Cucurbita</taxon>
    </lineage>
</organism>
<feature type="region of interest" description="Disordered" evidence="1">
    <location>
        <begin position="105"/>
        <end position="126"/>
    </location>
</feature>
<gene>
    <name evidence="2" type="ORF">SDJN03_17100</name>
</gene>
<evidence type="ECO:0000313" key="3">
    <source>
        <dbReference type="Proteomes" id="UP000685013"/>
    </source>
</evidence>
<dbReference type="AlphaFoldDB" id="A0AAV6MXI2"/>
<evidence type="ECO:0000256" key="1">
    <source>
        <dbReference type="SAM" id="MobiDB-lite"/>
    </source>
</evidence>
<dbReference type="Proteomes" id="UP000685013">
    <property type="component" value="Chromosome 11"/>
</dbReference>
<dbReference type="EMBL" id="JAGKQH010000011">
    <property type="protein sequence ID" value="KAG6588535.1"/>
    <property type="molecule type" value="Genomic_DNA"/>
</dbReference>
<name>A0AAV6MXI2_9ROSI</name>
<feature type="non-terminal residue" evidence="2">
    <location>
        <position position="1"/>
    </location>
</feature>
<reference evidence="2 3" key="1">
    <citation type="journal article" date="2021" name="Hortic Res">
        <title>The domestication of Cucurbita argyrosperma as revealed by the genome of its wild relative.</title>
        <authorList>
            <person name="Barrera-Redondo J."/>
            <person name="Sanchez-de la Vega G."/>
            <person name="Aguirre-Liguori J.A."/>
            <person name="Castellanos-Morales G."/>
            <person name="Gutierrez-Guerrero Y.T."/>
            <person name="Aguirre-Dugua X."/>
            <person name="Aguirre-Planter E."/>
            <person name="Tenaillon M.I."/>
            <person name="Lira-Saade R."/>
            <person name="Eguiarte L.E."/>
        </authorList>
    </citation>
    <scope>NUCLEOTIDE SEQUENCE [LARGE SCALE GENOMIC DNA]</scope>
    <source>
        <strain evidence="2">JBR-2021</strain>
    </source>
</reference>
<evidence type="ECO:0000313" key="2">
    <source>
        <dbReference type="EMBL" id="KAG6588535.1"/>
    </source>
</evidence>
<feature type="compositionally biased region" description="Polar residues" evidence="1">
    <location>
        <begin position="111"/>
        <end position="126"/>
    </location>
</feature>
<sequence>MWYRGSVHLEKRSGDRANGLIDDFASISSTEPEGDFDHSTLAEEGMNHLTRNSGESNLILGTAAASTGSSKVHDSEDQSISLNLQKNIALGACNPKRKTARLKKKTLLEPGTSQAPSIRQQESVIE</sequence>